<dbReference type="Pfam" id="PF00486">
    <property type="entry name" value="Trans_reg_C"/>
    <property type="match status" value="1"/>
</dbReference>
<dbReference type="GO" id="GO:0000976">
    <property type="term" value="F:transcription cis-regulatory region binding"/>
    <property type="evidence" value="ECO:0007669"/>
    <property type="project" value="TreeGrafter"/>
</dbReference>
<evidence type="ECO:0000259" key="8">
    <source>
        <dbReference type="PROSITE" id="PS50110"/>
    </source>
</evidence>
<dbReference type="AlphaFoldDB" id="A0A163XSL7"/>
<dbReference type="EMBL" id="LVYV01000053">
    <property type="protein sequence ID" value="KZD21307.1"/>
    <property type="molecule type" value="Genomic_DNA"/>
</dbReference>
<dbReference type="GO" id="GO:0000156">
    <property type="term" value="F:phosphorelay response regulator activity"/>
    <property type="evidence" value="ECO:0007669"/>
    <property type="project" value="TreeGrafter"/>
</dbReference>
<evidence type="ECO:0000256" key="1">
    <source>
        <dbReference type="ARBA" id="ARBA00022553"/>
    </source>
</evidence>
<accession>A0A163XSL7</accession>
<keyword evidence="5" id="KW-0804">Transcription</keyword>
<dbReference type="InterPro" id="IPR016032">
    <property type="entry name" value="Sig_transdc_resp-reg_C-effctor"/>
</dbReference>
<feature type="modified residue" description="4-aspartylphosphate" evidence="6">
    <location>
        <position position="51"/>
    </location>
</feature>
<dbReference type="GO" id="GO:0032993">
    <property type="term" value="C:protein-DNA complex"/>
    <property type="evidence" value="ECO:0007669"/>
    <property type="project" value="TreeGrafter"/>
</dbReference>
<dbReference type="CDD" id="cd17624">
    <property type="entry name" value="REC_OmpR_PmrA-like"/>
    <property type="match status" value="1"/>
</dbReference>
<feature type="DNA-binding region" description="OmpR/PhoB-type" evidence="7">
    <location>
        <begin position="124"/>
        <end position="218"/>
    </location>
</feature>
<evidence type="ECO:0000256" key="2">
    <source>
        <dbReference type="ARBA" id="ARBA00023012"/>
    </source>
</evidence>
<dbReference type="InterPro" id="IPR001789">
    <property type="entry name" value="Sig_transdc_resp-reg_receiver"/>
</dbReference>
<dbReference type="PANTHER" id="PTHR48111">
    <property type="entry name" value="REGULATOR OF RPOS"/>
    <property type="match status" value="1"/>
</dbReference>
<organism evidence="10 11">
    <name type="scientific">Tardiphaga robiniae</name>
    <dbReference type="NCBI Taxonomy" id="943830"/>
    <lineage>
        <taxon>Bacteria</taxon>
        <taxon>Pseudomonadati</taxon>
        <taxon>Pseudomonadota</taxon>
        <taxon>Alphaproteobacteria</taxon>
        <taxon>Hyphomicrobiales</taxon>
        <taxon>Nitrobacteraceae</taxon>
        <taxon>Tardiphaga</taxon>
    </lineage>
</organism>
<feature type="domain" description="OmpR/PhoB-type" evidence="9">
    <location>
        <begin position="124"/>
        <end position="218"/>
    </location>
</feature>
<evidence type="ECO:0000256" key="4">
    <source>
        <dbReference type="ARBA" id="ARBA00023125"/>
    </source>
</evidence>
<dbReference type="InterPro" id="IPR036388">
    <property type="entry name" value="WH-like_DNA-bd_sf"/>
</dbReference>
<name>A0A163XSL7_9BRAD</name>
<dbReference type="CDD" id="cd00383">
    <property type="entry name" value="trans_reg_C"/>
    <property type="match status" value="1"/>
</dbReference>
<keyword evidence="2" id="KW-0902">Two-component regulatory system</keyword>
<dbReference type="RefSeq" id="WP_068737477.1">
    <property type="nucleotide sequence ID" value="NZ_LVYV01000053.1"/>
</dbReference>
<gene>
    <name evidence="10" type="ORF">A4A58_15475</name>
</gene>
<dbReference type="SMART" id="SM00448">
    <property type="entry name" value="REC"/>
    <property type="match status" value="1"/>
</dbReference>
<dbReference type="STRING" id="943830.A4A58_15475"/>
<dbReference type="Gene3D" id="6.10.250.690">
    <property type="match status" value="1"/>
</dbReference>
<proteinExistence type="predicted"/>
<keyword evidence="1 6" id="KW-0597">Phosphoprotein</keyword>
<dbReference type="SMART" id="SM00862">
    <property type="entry name" value="Trans_reg_C"/>
    <property type="match status" value="1"/>
</dbReference>
<dbReference type="Gene3D" id="1.10.10.10">
    <property type="entry name" value="Winged helix-like DNA-binding domain superfamily/Winged helix DNA-binding domain"/>
    <property type="match status" value="1"/>
</dbReference>
<dbReference type="Gene3D" id="3.40.50.2300">
    <property type="match status" value="1"/>
</dbReference>
<dbReference type="OrthoDB" id="9802426at2"/>
<evidence type="ECO:0000256" key="7">
    <source>
        <dbReference type="PROSITE-ProRule" id="PRU01091"/>
    </source>
</evidence>
<evidence type="ECO:0000256" key="3">
    <source>
        <dbReference type="ARBA" id="ARBA00023015"/>
    </source>
</evidence>
<dbReference type="SUPFAM" id="SSF46894">
    <property type="entry name" value="C-terminal effector domain of the bipartite response regulators"/>
    <property type="match status" value="1"/>
</dbReference>
<dbReference type="InterPro" id="IPR011006">
    <property type="entry name" value="CheY-like_superfamily"/>
</dbReference>
<protein>
    <submittedName>
        <fullName evidence="10">DNA-binding response regulator</fullName>
    </submittedName>
</protein>
<evidence type="ECO:0000313" key="11">
    <source>
        <dbReference type="Proteomes" id="UP000076574"/>
    </source>
</evidence>
<keyword evidence="3" id="KW-0805">Transcription regulation</keyword>
<comment type="caution">
    <text evidence="10">The sequence shown here is derived from an EMBL/GenBank/DDBJ whole genome shotgun (WGS) entry which is preliminary data.</text>
</comment>
<dbReference type="Pfam" id="PF00072">
    <property type="entry name" value="Response_reg"/>
    <property type="match status" value="1"/>
</dbReference>
<keyword evidence="11" id="KW-1185">Reference proteome</keyword>
<dbReference type="Proteomes" id="UP000076574">
    <property type="component" value="Unassembled WGS sequence"/>
</dbReference>
<dbReference type="GO" id="GO:0005829">
    <property type="term" value="C:cytosol"/>
    <property type="evidence" value="ECO:0007669"/>
    <property type="project" value="TreeGrafter"/>
</dbReference>
<dbReference type="InterPro" id="IPR001867">
    <property type="entry name" value="OmpR/PhoB-type_DNA-bd"/>
</dbReference>
<evidence type="ECO:0000256" key="5">
    <source>
        <dbReference type="ARBA" id="ARBA00023163"/>
    </source>
</evidence>
<evidence type="ECO:0000259" key="9">
    <source>
        <dbReference type="PROSITE" id="PS51755"/>
    </source>
</evidence>
<feature type="domain" description="Response regulatory" evidence="8">
    <location>
        <begin position="2"/>
        <end position="116"/>
    </location>
</feature>
<evidence type="ECO:0000256" key="6">
    <source>
        <dbReference type="PROSITE-ProRule" id="PRU00169"/>
    </source>
</evidence>
<dbReference type="GO" id="GO:0006355">
    <property type="term" value="P:regulation of DNA-templated transcription"/>
    <property type="evidence" value="ECO:0007669"/>
    <property type="project" value="InterPro"/>
</dbReference>
<reference evidence="10 11" key="1">
    <citation type="submission" date="2016-03" db="EMBL/GenBank/DDBJ databases">
        <title>Microsymbionts genomes from the relict species Vavilovia formosa (Stev.) Fed.</title>
        <authorList>
            <person name="Kopat V."/>
            <person name="Chirak E."/>
            <person name="Kimeklis A."/>
            <person name="Andronov E."/>
        </authorList>
    </citation>
    <scope>NUCLEOTIDE SEQUENCE [LARGE SCALE GENOMIC DNA]</scope>
    <source>
        <strain evidence="10 11">Vaf07</strain>
    </source>
</reference>
<dbReference type="PROSITE" id="PS51755">
    <property type="entry name" value="OMPR_PHOB"/>
    <property type="match status" value="1"/>
</dbReference>
<keyword evidence="4 7" id="KW-0238">DNA-binding</keyword>
<dbReference type="InterPro" id="IPR039420">
    <property type="entry name" value="WalR-like"/>
</dbReference>
<dbReference type="SUPFAM" id="SSF52172">
    <property type="entry name" value="CheY-like"/>
    <property type="match status" value="1"/>
</dbReference>
<evidence type="ECO:0000313" key="10">
    <source>
        <dbReference type="EMBL" id="KZD21307.1"/>
    </source>
</evidence>
<dbReference type="FunFam" id="3.40.50.2300:FF:000002">
    <property type="entry name" value="DNA-binding response regulator PhoP"/>
    <property type="match status" value="1"/>
</dbReference>
<dbReference type="PANTHER" id="PTHR48111:SF67">
    <property type="entry name" value="TRANSCRIPTIONAL REGULATORY PROTEIN TCTD"/>
    <property type="match status" value="1"/>
</dbReference>
<dbReference type="PROSITE" id="PS50110">
    <property type="entry name" value="RESPONSE_REGULATORY"/>
    <property type="match status" value="1"/>
</dbReference>
<sequence>MRILLIEDDRMIGAAVVQALRDASYAVDWVTDGGSGIEAASAETYDLVLLDLGLPTPDGTEVLRQFRKTGHRLPVIIVTARDAIDDRIRGLDLGADDYIVKPFEMRELLARMRAILRRQGSGGSAVLSNGAISLDPATHEVAHAGEISRLTAREFALLQALLLRPGTILSRIDLERHIYGWNEEVESNAVEFLIHAIRKKIGAAAIRNVRGVGWMVDRPC</sequence>